<keyword evidence="4" id="KW-0808">Transferase</keyword>
<dbReference type="InterPro" id="IPR046363">
    <property type="entry name" value="MS_N_TIM-barrel_dom"/>
</dbReference>
<dbReference type="Proteomes" id="UP001458880">
    <property type="component" value="Unassembled WGS sequence"/>
</dbReference>
<dbReference type="InterPro" id="IPR044856">
    <property type="entry name" value="Malate_synth_C_sf"/>
</dbReference>
<dbReference type="EMBL" id="JASPKY010000054">
    <property type="protein sequence ID" value="KAK9744914.1"/>
    <property type="molecule type" value="Genomic_DNA"/>
</dbReference>
<evidence type="ECO:0000256" key="6">
    <source>
        <dbReference type="PIRSR" id="PIRSR001363-1"/>
    </source>
</evidence>
<dbReference type="PIRSF" id="PIRSF001363">
    <property type="entry name" value="Malate_synth"/>
    <property type="match status" value="1"/>
</dbReference>
<protein>
    <recommendedName>
        <fullName evidence="1">malate synthase</fullName>
        <ecNumber evidence="1">2.3.3.9</ecNumber>
    </recommendedName>
</protein>
<keyword evidence="10" id="KW-1185">Reference proteome</keyword>
<evidence type="ECO:0000259" key="8">
    <source>
        <dbReference type="Pfam" id="PF20659"/>
    </source>
</evidence>
<evidence type="ECO:0000313" key="9">
    <source>
        <dbReference type="EMBL" id="KAK9744914.1"/>
    </source>
</evidence>
<evidence type="ECO:0000313" key="10">
    <source>
        <dbReference type="Proteomes" id="UP001458880"/>
    </source>
</evidence>
<dbReference type="InterPro" id="IPR011076">
    <property type="entry name" value="Malate_synth_sf"/>
</dbReference>
<dbReference type="FunFam" id="1.20.1220.12:FF:000001">
    <property type="entry name" value="Malate synthase"/>
    <property type="match status" value="1"/>
</dbReference>
<dbReference type="GO" id="GO:0005737">
    <property type="term" value="C:cytoplasm"/>
    <property type="evidence" value="ECO:0007669"/>
    <property type="project" value="TreeGrafter"/>
</dbReference>
<dbReference type="PANTHER" id="PTHR42902">
    <property type="entry name" value="MALATE SYNTHASE"/>
    <property type="match status" value="1"/>
</dbReference>
<comment type="caution">
    <text evidence="9">The sequence shown here is derived from an EMBL/GenBank/DDBJ whole genome shotgun (WGS) entry which is preliminary data.</text>
</comment>
<accession>A0AAW1MF01</accession>
<dbReference type="InterPro" id="IPR048355">
    <property type="entry name" value="MS_C"/>
</dbReference>
<dbReference type="GO" id="GO:0006097">
    <property type="term" value="P:glyoxylate cycle"/>
    <property type="evidence" value="ECO:0007669"/>
    <property type="project" value="UniProtKB-KW"/>
</dbReference>
<sequence>MNNIMIEINDCPLGLETEYQTLFTKKASNFLAELFLEFEPRINQLYYDRCLRKYELKKSTNSPQFLRTKQRQDKTWMVKPVPGRLADRRLDLGDVSPSNSNHFYEALNAEVQGIQVDFDDGHCPTWRNQIVGLYNVYKVVHGKDDKILKSLKELPILMLRPRAWNMTEHNIMINGKKIPGAIVDFAILMYHNGSRLYEENSGPCFYLSKLESATEARLWNDIFIWTQNRLNIPHASIKACVLIENILASFEMEEILFELKDHSLGLNCGIWDYAASIIAKFGNRSDFILPDRNKYVNMKRHFLKKYMELVVQVCHSRGAHATGGMAAQIANGVSPLKAIISKILEIQAGVDGFMVYDVELVPYMNQLWNKICNTKINQLDHIPTDLISEADLLKMPSGGVTNIGLKHNVEVSILFVYNWLCGNGHFTYKDSVEDSATAEISRSQVWQWITHTAKLEENCEIITFELIRELTQNFVKSTIPSLDKKYLIAAANIFLDIVSSAEPPDFITTYLNDHYVFRRIHGSSVINRYNHKL</sequence>
<keyword evidence="2" id="KW-0329">Glyoxylate bypass</keyword>
<name>A0AAW1MF01_POPJA</name>
<gene>
    <name evidence="9" type="ORF">QE152_g7390</name>
</gene>
<dbReference type="Gene3D" id="3.20.20.360">
    <property type="entry name" value="Malate synthase, domain 3"/>
    <property type="match status" value="1"/>
</dbReference>
<comment type="catalytic activity">
    <reaction evidence="5">
        <text>glyoxylate + acetyl-CoA + H2O = (S)-malate + CoA + H(+)</text>
        <dbReference type="Rhea" id="RHEA:18181"/>
        <dbReference type="ChEBI" id="CHEBI:15377"/>
        <dbReference type="ChEBI" id="CHEBI:15378"/>
        <dbReference type="ChEBI" id="CHEBI:15589"/>
        <dbReference type="ChEBI" id="CHEBI:36655"/>
        <dbReference type="ChEBI" id="CHEBI:57287"/>
        <dbReference type="ChEBI" id="CHEBI:57288"/>
        <dbReference type="EC" id="2.3.3.9"/>
    </reaction>
</comment>
<dbReference type="GO" id="GO:0004474">
    <property type="term" value="F:malate synthase activity"/>
    <property type="evidence" value="ECO:0007669"/>
    <property type="project" value="UniProtKB-EC"/>
</dbReference>
<evidence type="ECO:0000256" key="1">
    <source>
        <dbReference type="ARBA" id="ARBA00012636"/>
    </source>
</evidence>
<dbReference type="Gene3D" id="1.20.1220.12">
    <property type="entry name" value="Malate synthase, domain III"/>
    <property type="match status" value="1"/>
</dbReference>
<evidence type="ECO:0000256" key="5">
    <source>
        <dbReference type="ARBA" id="ARBA00047918"/>
    </source>
</evidence>
<dbReference type="EC" id="2.3.3.9" evidence="1"/>
<dbReference type="FunFam" id="3.20.20.360:FF:000001">
    <property type="entry name" value="Malate synthase"/>
    <property type="match status" value="1"/>
</dbReference>
<dbReference type="InterPro" id="IPR001465">
    <property type="entry name" value="Malate_synthase_TIM"/>
</dbReference>
<feature type="domain" description="Malate synthase C-terminal" evidence="8">
    <location>
        <begin position="401"/>
        <end position="512"/>
    </location>
</feature>
<dbReference type="SUPFAM" id="SSF51645">
    <property type="entry name" value="Malate synthase G"/>
    <property type="match status" value="1"/>
</dbReference>
<proteinExistence type="predicted"/>
<feature type="domain" description="Malate synthase TIM barrel" evidence="7">
    <location>
        <begin position="157"/>
        <end position="394"/>
    </location>
</feature>
<keyword evidence="3" id="KW-0816">Tricarboxylic acid cycle</keyword>
<dbReference type="InterPro" id="IPR006252">
    <property type="entry name" value="Malate_synthA"/>
</dbReference>
<feature type="active site" description="Proton acceptor" evidence="6">
    <location>
        <position position="160"/>
    </location>
</feature>
<reference evidence="9 10" key="1">
    <citation type="journal article" date="2024" name="BMC Genomics">
        <title>De novo assembly and annotation of Popillia japonica's genome with initial clues to its potential as an invasive pest.</title>
        <authorList>
            <person name="Cucini C."/>
            <person name="Boschi S."/>
            <person name="Funari R."/>
            <person name="Cardaioli E."/>
            <person name="Iannotti N."/>
            <person name="Marturano G."/>
            <person name="Paoli F."/>
            <person name="Bruttini M."/>
            <person name="Carapelli A."/>
            <person name="Frati F."/>
            <person name="Nardi F."/>
        </authorList>
    </citation>
    <scope>NUCLEOTIDE SEQUENCE [LARGE SCALE GENOMIC DNA]</scope>
    <source>
        <strain evidence="9">DMR45628</strain>
    </source>
</reference>
<evidence type="ECO:0000256" key="2">
    <source>
        <dbReference type="ARBA" id="ARBA00022435"/>
    </source>
</evidence>
<dbReference type="Pfam" id="PF20659">
    <property type="entry name" value="MS_C"/>
    <property type="match status" value="1"/>
</dbReference>
<dbReference type="AlphaFoldDB" id="A0AAW1MF01"/>
<evidence type="ECO:0000256" key="3">
    <source>
        <dbReference type="ARBA" id="ARBA00022532"/>
    </source>
</evidence>
<feature type="active site" description="Proton donor" evidence="6">
    <location>
        <position position="434"/>
    </location>
</feature>
<evidence type="ECO:0000256" key="4">
    <source>
        <dbReference type="ARBA" id="ARBA00022679"/>
    </source>
</evidence>
<evidence type="ECO:0000259" key="7">
    <source>
        <dbReference type="Pfam" id="PF01274"/>
    </source>
</evidence>
<dbReference type="GO" id="GO:0006099">
    <property type="term" value="P:tricarboxylic acid cycle"/>
    <property type="evidence" value="ECO:0007669"/>
    <property type="project" value="UniProtKB-KW"/>
</dbReference>
<organism evidence="9 10">
    <name type="scientific">Popillia japonica</name>
    <name type="common">Japanese beetle</name>
    <dbReference type="NCBI Taxonomy" id="7064"/>
    <lineage>
        <taxon>Eukaryota</taxon>
        <taxon>Metazoa</taxon>
        <taxon>Ecdysozoa</taxon>
        <taxon>Arthropoda</taxon>
        <taxon>Hexapoda</taxon>
        <taxon>Insecta</taxon>
        <taxon>Pterygota</taxon>
        <taxon>Neoptera</taxon>
        <taxon>Endopterygota</taxon>
        <taxon>Coleoptera</taxon>
        <taxon>Polyphaga</taxon>
        <taxon>Scarabaeiformia</taxon>
        <taxon>Scarabaeidae</taxon>
        <taxon>Rutelinae</taxon>
        <taxon>Popillia</taxon>
    </lineage>
</organism>
<dbReference type="PANTHER" id="PTHR42902:SF2">
    <property type="entry name" value="MALATE SYNTHASE"/>
    <property type="match status" value="1"/>
</dbReference>
<dbReference type="Pfam" id="PF01274">
    <property type="entry name" value="MS_TIM-barrel"/>
    <property type="match status" value="1"/>
</dbReference>